<dbReference type="RefSeq" id="WP_192282240.1">
    <property type="nucleotide sequence ID" value="NZ_BPQM01000122.1"/>
</dbReference>
<comment type="caution">
    <text evidence="1">The sequence shown here is derived from an EMBL/GenBank/DDBJ whole genome shotgun (WGS) entry which is preliminary data.</text>
</comment>
<organism evidence="1 2">
    <name type="scientific">Methylobacterium gregans</name>
    <dbReference type="NCBI Taxonomy" id="374424"/>
    <lineage>
        <taxon>Bacteria</taxon>
        <taxon>Pseudomonadati</taxon>
        <taxon>Pseudomonadota</taxon>
        <taxon>Alphaproteobacteria</taxon>
        <taxon>Hyphomicrobiales</taxon>
        <taxon>Methylobacteriaceae</taxon>
        <taxon>Methylobacterium</taxon>
    </lineage>
</organism>
<accession>A0AA37HSA7</accession>
<evidence type="ECO:0000313" key="2">
    <source>
        <dbReference type="Proteomes" id="UP001055108"/>
    </source>
</evidence>
<reference evidence="1" key="1">
    <citation type="journal article" date="2016" name="Front. Microbiol.">
        <title>Genome Sequence of the Piezophilic, Mesophilic Sulfate-Reducing Bacterium Desulfovibrio indicus J2T.</title>
        <authorList>
            <person name="Cao J."/>
            <person name="Maignien L."/>
            <person name="Shao Z."/>
            <person name="Alain K."/>
            <person name="Jebbar M."/>
        </authorList>
    </citation>
    <scope>NUCLEOTIDE SEQUENCE</scope>
    <source>
        <strain evidence="1">NBRC 103626</strain>
    </source>
</reference>
<dbReference type="EMBL" id="BPQM01000122">
    <property type="protein sequence ID" value="GJD80963.1"/>
    <property type="molecule type" value="Genomic_DNA"/>
</dbReference>
<proteinExistence type="predicted"/>
<name>A0AA37HSA7_9HYPH</name>
<dbReference type="Proteomes" id="UP001055108">
    <property type="component" value="Unassembled WGS sequence"/>
</dbReference>
<sequence length="271" mass="29298">MVTLQDTVYADLVRLAAEVAAQSGGLAHAFADRTDAETRAATIAALIAGAKPTEIDARAFEHPSLLREDWRAAVHSEATDLGYRDWVAAILARGTQDWLRADDVRTLMPGDRVVVQLHGFVESSDGEGDAQVSPGDILPIQDVTSRGDRVDITLVVSEPDDDADQDEITITYDAQDRAGLFPLSRIGIDALSPPSPGHRLFDGSGEIRGHISVAVLHDDQSGLAPGIFRVIDQHGTVRLCGRGEGQWILSRDGQRIHTPIRDAYARLTGRI</sequence>
<reference evidence="1" key="2">
    <citation type="submission" date="2021-08" db="EMBL/GenBank/DDBJ databases">
        <authorList>
            <person name="Tani A."/>
            <person name="Ola A."/>
            <person name="Ogura Y."/>
            <person name="Katsura K."/>
            <person name="Hayashi T."/>
        </authorList>
    </citation>
    <scope>NUCLEOTIDE SEQUENCE</scope>
    <source>
        <strain evidence="1">NBRC 103626</strain>
    </source>
</reference>
<keyword evidence="2" id="KW-1185">Reference proteome</keyword>
<protein>
    <submittedName>
        <fullName evidence="1">Uncharacterized protein</fullName>
    </submittedName>
</protein>
<gene>
    <name evidence="1" type="ORF">NBEOAGPD_4208</name>
</gene>
<dbReference type="AlphaFoldDB" id="A0AA37HSA7"/>
<evidence type="ECO:0000313" key="1">
    <source>
        <dbReference type="EMBL" id="GJD80963.1"/>
    </source>
</evidence>